<keyword evidence="2" id="KW-1185">Reference proteome</keyword>
<name>A0ACC1XJQ6_MELAZ</name>
<sequence>MPPSYFPLRWESTGDQWWYASPIDFAAANGHYELVRELLHLDTNLLIKLTSLRRIRRLETVWDDEEQFDDVAKCRSHVARKLLHDCETKRGHNSLIRAGYGGWLLYTAASAGDVSFVKELVERNPLLVFGEGEYGVTDILYAASRSKNSEVFRLLLDNAISPSSFLSSGGELEEKLSESHSVFKWEMMNRAVHAAARGGNLEILRELLGDCGNVLVYRDVQGSTILHSASGRGQVEVVKDLVESYDIINSTDSQGNTALHVAAYKGYLDVVKVLIAKSPSLISATNSYGDTFLHMAVAGFRSPGFRRVDRQIELMNQLVSGKIVSVQDIINVTNNNGRTSLHLAVSENIHCNLVGLLMMVPSINLNIRDGDGMTPLDLLKQHPTSASSEILIKQLISAGGISNSHDNVVRNAIVSHLKGQGIGGSPGSSFRIPDAEIFLYAGIENVSDASCDAASVEYSTSLSEQSDFDSSNSPHNKKSSSIDYAARRLKFLLRWTKRKERKADSSELGDDDSTEASSIYRNWRNSPVSLRQKYQKSLSLPNNKRVLSIRSDFPSPYTKKKFTAGLMHGVIQTLPHLAVPAQLLSSPLSQSSIASPASIEKQKAIGILDPSCLDEPLGGETPQMNQKQTSFNKKLMNQYFCFGAQGLAVEDSMSYTRPVRSYKHAGPLVA</sequence>
<proteinExistence type="predicted"/>
<gene>
    <name evidence="1" type="ORF">OWV82_017013</name>
</gene>
<evidence type="ECO:0000313" key="1">
    <source>
        <dbReference type="EMBL" id="KAJ4710909.1"/>
    </source>
</evidence>
<evidence type="ECO:0000313" key="2">
    <source>
        <dbReference type="Proteomes" id="UP001164539"/>
    </source>
</evidence>
<organism evidence="1 2">
    <name type="scientific">Melia azedarach</name>
    <name type="common">Chinaberry tree</name>
    <dbReference type="NCBI Taxonomy" id="155640"/>
    <lineage>
        <taxon>Eukaryota</taxon>
        <taxon>Viridiplantae</taxon>
        <taxon>Streptophyta</taxon>
        <taxon>Embryophyta</taxon>
        <taxon>Tracheophyta</taxon>
        <taxon>Spermatophyta</taxon>
        <taxon>Magnoliopsida</taxon>
        <taxon>eudicotyledons</taxon>
        <taxon>Gunneridae</taxon>
        <taxon>Pentapetalae</taxon>
        <taxon>rosids</taxon>
        <taxon>malvids</taxon>
        <taxon>Sapindales</taxon>
        <taxon>Meliaceae</taxon>
        <taxon>Melia</taxon>
    </lineage>
</organism>
<reference evidence="1 2" key="1">
    <citation type="journal article" date="2023" name="Science">
        <title>Complex scaffold remodeling in plant triterpene biosynthesis.</title>
        <authorList>
            <person name="De La Pena R."/>
            <person name="Hodgson H."/>
            <person name="Liu J.C."/>
            <person name="Stephenson M.J."/>
            <person name="Martin A.C."/>
            <person name="Owen C."/>
            <person name="Harkess A."/>
            <person name="Leebens-Mack J."/>
            <person name="Jimenez L.E."/>
            <person name="Osbourn A."/>
            <person name="Sattely E.S."/>
        </authorList>
    </citation>
    <scope>NUCLEOTIDE SEQUENCE [LARGE SCALE GENOMIC DNA]</scope>
    <source>
        <strain evidence="2">cv. JPN11</strain>
        <tissue evidence="1">Leaf</tissue>
    </source>
</reference>
<dbReference type="Proteomes" id="UP001164539">
    <property type="component" value="Chromosome 9"/>
</dbReference>
<accession>A0ACC1XJQ6</accession>
<comment type="caution">
    <text evidence="1">The sequence shown here is derived from an EMBL/GenBank/DDBJ whole genome shotgun (WGS) entry which is preliminary data.</text>
</comment>
<protein>
    <submittedName>
        <fullName evidence="1">Ankyrin repeat-containing protein</fullName>
    </submittedName>
</protein>
<dbReference type="EMBL" id="CM051402">
    <property type="protein sequence ID" value="KAJ4710909.1"/>
    <property type="molecule type" value="Genomic_DNA"/>
</dbReference>